<feature type="compositionally biased region" description="Polar residues" evidence="1">
    <location>
        <begin position="140"/>
        <end position="154"/>
    </location>
</feature>
<sequence length="154" mass="17393">MVQGDNHEFLTLCAFLVFFSILSISFFTLIAFLAFLILLPVLAPSVVVASLVFRRWPSLELVSPEAAARTATSGLKPSESPRNLEEIYDEYPRRSREFHTQSDQRVPGPNLTHNRWMVRSHELDEKGGNGWPGWLPPTSRPSGLNYSEYLQSAT</sequence>
<organism evidence="3 4">
    <name type="scientific">Lyophyllum shimeji</name>
    <name type="common">Hon-shimeji</name>
    <name type="synonym">Tricholoma shimeji</name>
    <dbReference type="NCBI Taxonomy" id="47721"/>
    <lineage>
        <taxon>Eukaryota</taxon>
        <taxon>Fungi</taxon>
        <taxon>Dikarya</taxon>
        <taxon>Basidiomycota</taxon>
        <taxon>Agaricomycotina</taxon>
        <taxon>Agaricomycetes</taxon>
        <taxon>Agaricomycetidae</taxon>
        <taxon>Agaricales</taxon>
        <taxon>Tricholomatineae</taxon>
        <taxon>Lyophyllaceae</taxon>
        <taxon>Lyophyllum</taxon>
    </lineage>
</organism>
<gene>
    <name evidence="3" type="ORF">LshimejAT787_1400690</name>
</gene>
<feature type="transmembrane region" description="Helical" evidence="2">
    <location>
        <begin position="9"/>
        <end position="27"/>
    </location>
</feature>
<dbReference type="AlphaFoldDB" id="A0A9P3USV4"/>
<evidence type="ECO:0000256" key="1">
    <source>
        <dbReference type="SAM" id="MobiDB-lite"/>
    </source>
</evidence>
<evidence type="ECO:0000313" key="4">
    <source>
        <dbReference type="Proteomes" id="UP001063166"/>
    </source>
</evidence>
<protein>
    <submittedName>
        <fullName evidence="3">Uncharacterized protein</fullName>
    </submittedName>
</protein>
<keyword evidence="4" id="KW-1185">Reference proteome</keyword>
<comment type="caution">
    <text evidence="3">The sequence shown here is derived from an EMBL/GenBank/DDBJ whole genome shotgun (WGS) entry which is preliminary data.</text>
</comment>
<keyword evidence="2" id="KW-0472">Membrane</keyword>
<evidence type="ECO:0000256" key="2">
    <source>
        <dbReference type="SAM" id="Phobius"/>
    </source>
</evidence>
<keyword evidence="2" id="KW-0812">Transmembrane</keyword>
<reference evidence="3" key="1">
    <citation type="submission" date="2022-07" db="EMBL/GenBank/DDBJ databases">
        <title>The genome of Lyophyllum shimeji provides insight into the initial evolution of ectomycorrhizal fungal genome.</title>
        <authorList>
            <person name="Kobayashi Y."/>
            <person name="Shibata T."/>
            <person name="Hirakawa H."/>
            <person name="Shigenobu S."/>
            <person name="Nishiyama T."/>
            <person name="Yamada A."/>
            <person name="Hasebe M."/>
            <person name="Kawaguchi M."/>
        </authorList>
    </citation>
    <scope>NUCLEOTIDE SEQUENCE</scope>
    <source>
        <strain evidence="3">AT787</strain>
    </source>
</reference>
<accession>A0A9P3USV4</accession>
<proteinExistence type="predicted"/>
<dbReference type="EMBL" id="BRPK01000014">
    <property type="protein sequence ID" value="GLB43557.1"/>
    <property type="molecule type" value="Genomic_DNA"/>
</dbReference>
<feature type="region of interest" description="Disordered" evidence="1">
    <location>
        <begin position="124"/>
        <end position="154"/>
    </location>
</feature>
<name>A0A9P3USV4_LYOSH</name>
<evidence type="ECO:0000313" key="3">
    <source>
        <dbReference type="EMBL" id="GLB43557.1"/>
    </source>
</evidence>
<keyword evidence="2" id="KW-1133">Transmembrane helix</keyword>
<dbReference type="Proteomes" id="UP001063166">
    <property type="component" value="Unassembled WGS sequence"/>
</dbReference>